<feature type="domain" description="AMP-binding enzyme C-terminal" evidence="3">
    <location>
        <begin position="28"/>
        <end position="103"/>
    </location>
</feature>
<dbReference type="EMBL" id="OC937377">
    <property type="protein sequence ID" value="CAD7661153.1"/>
    <property type="molecule type" value="Genomic_DNA"/>
</dbReference>
<dbReference type="InterPro" id="IPR019168">
    <property type="entry name" value="NEP1-R1"/>
</dbReference>
<dbReference type="PANTHER" id="PTHR43201:SF5">
    <property type="entry name" value="MEDIUM-CHAIN ACYL-COA LIGASE ACSF2, MITOCHONDRIAL"/>
    <property type="match status" value="1"/>
</dbReference>
<protein>
    <recommendedName>
        <fullName evidence="3">AMP-binding enzyme C-terminal domain-containing protein</fullName>
    </recommendedName>
</protein>
<comment type="similarity">
    <text evidence="1">Belongs to the ATP-dependent AMP-binding enzyme family.</text>
</comment>
<dbReference type="Pfam" id="PF13193">
    <property type="entry name" value="AMP-binding_C"/>
    <property type="match status" value="1"/>
</dbReference>
<organism evidence="4">
    <name type="scientific">Oppiella nova</name>
    <dbReference type="NCBI Taxonomy" id="334625"/>
    <lineage>
        <taxon>Eukaryota</taxon>
        <taxon>Metazoa</taxon>
        <taxon>Ecdysozoa</taxon>
        <taxon>Arthropoda</taxon>
        <taxon>Chelicerata</taxon>
        <taxon>Arachnida</taxon>
        <taxon>Acari</taxon>
        <taxon>Acariformes</taxon>
        <taxon>Sarcoptiformes</taxon>
        <taxon>Oribatida</taxon>
        <taxon>Brachypylina</taxon>
        <taxon>Oppioidea</taxon>
        <taxon>Oppiidae</taxon>
        <taxon>Oppiella</taxon>
    </lineage>
</organism>
<dbReference type="GO" id="GO:0006631">
    <property type="term" value="P:fatty acid metabolic process"/>
    <property type="evidence" value="ECO:0007669"/>
    <property type="project" value="TreeGrafter"/>
</dbReference>
<dbReference type="GO" id="GO:0071595">
    <property type="term" value="C:Nem1-Spo7 phosphatase complex"/>
    <property type="evidence" value="ECO:0007669"/>
    <property type="project" value="InterPro"/>
</dbReference>
<dbReference type="AlphaFoldDB" id="A0A7R9MJ16"/>
<sequence>MDELGFISINGRLKDMIIRGGENIYPREIEDFLIKHDDVIDVQVVGIPDERMGEDLVAFVIKKGDSSLDTDSLRDFCKGKISHFKIPKNIEFVADYPRTVTGKVEKYKLKQMAQKLRIAIRCLSTARAFTALLSADWALLLCLRSGRLFRLTRFGGTGGRLRFLVFERTGRSGRTAHSSHREIRSIGDHISRHTLSYSATVSTHAMRTHNTMDQLICDDLKAFERRLMEIVSTERPATRRWRVILCVSSLLTSAS</sequence>
<dbReference type="PANTHER" id="PTHR43201">
    <property type="entry name" value="ACYL-COA SYNTHETASE"/>
    <property type="match status" value="1"/>
</dbReference>
<feature type="non-terminal residue" evidence="4">
    <location>
        <position position="1"/>
    </location>
</feature>
<evidence type="ECO:0000256" key="1">
    <source>
        <dbReference type="ARBA" id="ARBA00006432"/>
    </source>
</evidence>
<keyword evidence="5" id="KW-1185">Reference proteome</keyword>
<dbReference type="InterPro" id="IPR045851">
    <property type="entry name" value="AMP-bd_C_sf"/>
</dbReference>
<evidence type="ECO:0000313" key="4">
    <source>
        <dbReference type="EMBL" id="CAD7661153.1"/>
    </source>
</evidence>
<evidence type="ECO:0000313" key="5">
    <source>
        <dbReference type="Proteomes" id="UP000728032"/>
    </source>
</evidence>
<accession>A0A7R9MJ16</accession>
<name>A0A7R9MJ16_9ACAR</name>
<dbReference type="EMBL" id="CAJPVJ010022552">
    <property type="protein sequence ID" value="CAG2178289.1"/>
    <property type="molecule type" value="Genomic_DNA"/>
</dbReference>
<evidence type="ECO:0000256" key="2">
    <source>
        <dbReference type="ARBA" id="ARBA00022598"/>
    </source>
</evidence>
<dbReference type="GO" id="GO:0031956">
    <property type="term" value="F:medium-chain fatty acid-CoA ligase activity"/>
    <property type="evidence" value="ECO:0007669"/>
    <property type="project" value="TreeGrafter"/>
</dbReference>
<dbReference type="Gene3D" id="3.30.300.30">
    <property type="match status" value="1"/>
</dbReference>
<dbReference type="InterPro" id="IPR025110">
    <property type="entry name" value="AMP-bd_C"/>
</dbReference>
<dbReference type="Pfam" id="PF09771">
    <property type="entry name" value="Tmemb_18A"/>
    <property type="match status" value="1"/>
</dbReference>
<dbReference type="OrthoDB" id="6434370at2759"/>
<keyword evidence="2" id="KW-0436">Ligase</keyword>
<proteinExistence type="inferred from homology"/>
<reference evidence="4" key="1">
    <citation type="submission" date="2020-11" db="EMBL/GenBank/DDBJ databases">
        <authorList>
            <person name="Tran Van P."/>
        </authorList>
    </citation>
    <scope>NUCLEOTIDE SEQUENCE</scope>
</reference>
<dbReference type="Proteomes" id="UP000728032">
    <property type="component" value="Unassembled WGS sequence"/>
</dbReference>
<dbReference type="FunFam" id="3.30.300.30:FF:000008">
    <property type="entry name" value="2,3-dihydroxybenzoate-AMP ligase"/>
    <property type="match status" value="1"/>
</dbReference>
<gene>
    <name evidence="4" type="ORF">ONB1V03_LOCUS17714</name>
</gene>
<evidence type="ECO:0000259" key="3">
    <source>
        <dbReference type="Pfam" id="PF13193"/>
    </source>
</evidence>
<dbReference type="SUPFAM" id="SSF56801">
    <property type="entry name" value="Acetyl-CoA synthetase-like"/>
    <property type="match status" value="1"/>
</dbReference>